<dbReference type="PANTHER" id="PTHR12526:SF510">
    <property type="entry name" value="D-INOSITOL 3-PHOSPHATE GLYCOSYLTRANSFERASE"/>
    <property type="match status" value="1"/>
</dbReference>
<dbReference type="SUPFAM" id="SSF53756">
    <property type="entry name" value="UDP-Glycosyltransferase/glycogen phosphorylase"/>
    <property type="match status" value="1"/>
</dbReference>
<evidence type="ECO:0000259" key="3">
    <source>
        <dbReference type="Pfam" id="PF13439"/>
    </source>
</evidence>
<dbReference type="RefSeq" id="WP_236397959.1">
    <property type="nucleotide sequence ID" value="NZ_JAKJHZ010000002.1"/>
</dbReference>
<evidence type="ECO:0000313" key="4">
    <source>
        <dbReference type="EMBL" id="MCF6376270.1"/>
    </source>
</evidence>
<dbReference type="Pfam" id="PF13439">
    <property type="entry name" value="Glyco_transf_4"/>
    <property type="match status" value="1"/>
</dbReference>
<sequence length="340" mass="36539">MADRIHLAANNADLGGGEQMLIRAAAALLDLGHDVAVVAPDSPTEVLDAAAGVGAVPVAIRADNRQHYLRRLRSWDRSHRSGLLWCHGLVPSLATAGHRRRIVHLHQLPRSRAQMGALVAARAGSDRLLVPSRFLARRLGGAQPFANWTDDLRRRSDRAHGGRVGFLGRLSTIKGLDVLADALTQRGLEDVGLVVAGDARWVPDAEGQPVREALAALGERVSLLGRVDSPDAFFDQVDLAVFPSRIAESFGLVVAEAMAAGVPFVVTDAGALPEVAGPTHPWVARSGDPHDLAREVRDALSAGPERLRTVTDVARKRWEDEYSPAAGRERVRRLLDEVGA</sequence>
<organism evidence="4 5">
    <name type="scientific">Nocardioides potassii</name>
    <dbReference type="NCBI Taxonomy" id="2911371"/>
    <lineage>
        <taxon>Bacteria</taxon>
        <taxon>Bacillati</taxon>
        <taxon>Actinomycetota</taxon>
        <taxon>Actinomycetes</taxon>
        <taxon>Propionibacteriales</taxon>
        <taxon>Nocardioidaceae</taxon>
        <taxon>Nocardioides</taxon>
    </lineage>
</organism>
<keyword evidence="2" id="KW-0808">Transferase</keyword>
<evidence type="ECO:0000256" key="1">
    <source>
        <dbReference type="ARBA" id="ARBA00022676"/>
    </source>
</evidence>
<dbReference type="PANTHER" id="PTHR12526">
    <property type="entry name" value="GLYCOSYLTRANSFERASE"/>
    <property type="match status" value="1"/>
</dbReference>
<dbReference type="Pfam" id="PF13692">
    <property type="entry name" value="Glyco_trans_1_4"/>
    <property type="match status" value="1"/>
</dbReference>
<name>A0ABS9H4T3_9ACTN</name>
<evidence type="ECO:0000256" key="2">
    <source>
        <dbReference type="ARBA" id="ARBA00022679"/>
    </source>
</evidence>
<proteinExistence type="predicted"/>
<dbReference type="Gene3D" id="3.40.50.2000">
    <property type="entry name" value="Glycogen Phosphorylase B"/>
    <property type="match status" value="2"/>
</dbReference>
<accession>A0ABS9H4T3</accession>
<comment type="caution">
    <text evidence="4">The sequence shown here is derived from an EMBL/GenBank/DDBJ whole genome shotgun (WGS) entry which is preliminary data.</text>
</comment>
<evidence type="ECO:0000313" key="5">
    <source>
        <dbReference type="Proteomes" id="UP001201161"/>
    </source>
</evidence>
<dbReference type="EMBL" id="JAKJHZ010000002">
    <property type="protein sequence ID" value="MCF6376270.1"/>
    <property type="molecule type" value="Genomic_DNA"/>
</dbReference>
<protein>
    <submittedName>
        <fullName evidence="4">Glycosyltransferase family 4 protein</fullName>
    </submittedName>
</protein>
<gene>
    <name evidence="4" type="ORF">L2K70_01490</name>
</gene>
<feature type="domain" description="Glycosyltransferase subfamily 4-like N-terminal" evidence="3">
    <location>
        <begin position="15"/>
        <end position="140"/>
    </location>
</feature>
<dbReference type="CDD" id="cd03801">
    <property type="entry name" value="GT4_PimA-like"/>
    <property type="match status" value="1"/>
</dbReference>
<reference evidence="4 5" key="1">
    <citation type="submission" date="2022-01" db="EMBL/GenBank/DDBJ databases">
        <title>Nocardioides sp. nov., an actinomycete isolated from mining soil.</title>
        <authorList>
            <person name="Liu L."/>
        </authorList>
    </citation>
    <scope>NUCLEOTIDE SEQUENCE [LARGE SCALE GENOMIC DNA]</scope>
    <source>
        <strain evidence="4 5">KLBMP 9356</strain>
    </source>
</reference>
<dbReference type="InterPro" id="IPR028098">
    <property type="entry name" value="Glyco_trans_4-like_N"/>
</dbReference>
<dbReference type="Proteomes" id="UP001201161">
    <property type="component" value="Unassembled WGS sequence"/>
</dbReference>
<keyword evidence="5" id="KW-1185">Reference proteome</keyword>
<keyword evidence="1" id="KW-0328">Glycosyltransferase</keyword>